<keyword evidence="2" id="KW-1185">Reference proteome</keyword>
<protein>
    <submittedName>
        <fullName evidence="1">HPr family phosphocarrier protein</fullName>
    </submittedName>
</protein>
<evidence type="ECO:0000313" key="1">
    <source>
        <dbReference type="EMBL" id="MCV9885881.1"/>
    </source>
</evidence>
<evidence type="ECO:0000313" key="2">
    <source>
        <dbReference type="Proteomes" id="UP001526147"/>
    </source>
</evidence>
<reference evidence="1 2" key="1">
    <citation type="submission" date="2022-10" db="EMBL/GenBank/DDBJ databases">
        <title>Draft genome assembly of moderately radiation resistant bacterium Metabacillus halosaccharovorans.</title>
        <authorList>
            <person name="Pal S."/>
            <person name="Gopinathan A."/>
        </authorList>
    </citation>
    <scope>NUCLEOTIDE SEQUENCE [LARGE SCALE GENOMIC DNA]</scope>
    <source>
        <strain evidence="1 2">VITHBRA001</strain>
    </source>
</reference>
<name>A0ABT3DFT8_9BACI</name>
<dbReference type="Proteomes" id="UP001526147">
    <property type="component" value="Unassembled WGS sequence"/>
</dbReference>
<dbReference type="EMBL" id="JAOYEY010000035">
    <property type="protein sequence ID" value="MCV9885881.1"/>
    <property type="molecule type" value="Genomic_DNA"/>
</dbReference>
<gene>
    <name evidence="1" type="ORF">OIH86_09450</name>
</gene>
<proteinExistence type="predicted"/>
<dbReference type="Gene3D" id="3.30.1340.10">
    <property type="entry name" value="HPr-like"/>
    <property type="match status" value="1"/>
</dbReference>
<dbReference type="SUPFAM" id="SSF55594">
    <property type="entry name" value="HPr-like"/>
    <property type="match status" value="1"/>
</dbReference>
<sequence>MVIHFKLSDKDQVPKLNKIASKYPFDIWIHSEDRKYDATSILSLYTLPFKTELKLVVEEDVNSTALLEDMKAFR</sequence>
<comment type="caution">
    <text evidence="1">The sequence shown here is derived from an EMBL/GenBank/DDBJ whole genome shotgun (WGS) entry which is preliminary data.</text>
</comment>
<organism evidence="1 2">
    <name type="scientific">Metabacillus halosaccharovorans</name>
    <dbReference type="NCBI Taxonomy" id="930124"/>
    <lineage>
        <taxon>Bacteria</taxon>
        <taxon>Bacillati</taxon>
        <taxon>Bacillota</taxon>
        <taxon>Bacilli</taxon>
        <taxon>Bacillales</taxon>
        <taxon>Bacillaceae</taxon>
        <taxon>Metabacillus</taxon>
    </lineage>
</organism>
<dbReference type="RefSeq" id="WP_026560063.1">
    <property type="nucleotide sequence ID" value="NZ_CP162630.1"/>
</dbReference>
<accession>A0ABT3DFT8</accession>
<dbReference type="InterPro" id="IPR035895">
    <property type="entry name" value="HPr-like_sf"/>
</dbReference>